<evidence type="ECO:0000256" key="1">
    <source>
        <dbReference type="SAM" id="MobiDB-lite"/>
    </source>
</evidence>
<reference evidence="2" key="2">
    <citation type="submission" date="2023-04" db="EMBL/GenBank/DDBJ databases">
        <authorList>
            <person name="Bruccoleri R.E."/>
            <person name="Oakeley E.J."/>
            <person name="Faust A.-M."/>
            <person name="Dessus-Babus S."/>
            <person name="Altorfer M."/>
            <person name="Burckhardt D."/>
            <person name="Oertli M."/>
            <person name="Naumann U."/>
            <person name="Petersen F."/>
            <person name="Wong J."/>
        </authorList>
    </citation>
    <scope>NUCLEOTIDE SEQUENCE</scope>
    <source>
        <strain evidence="2">GSM-AAB239-AS_SAM_17_03QT</strain>
        <tissue evidence="2">Leaf</tissue>
    </source>
</reference>
<evidence type="ECO:0000313" key="4">
    <source>
        <dbReference type="Proteomes" id="UP001140949"/>
    </source>
</evidence>
<name>A0AAX6F3U2_IRIPA</name>
<sequence length="145" mass="15159">MLSQKNKKSNGRSSPIPNPETLMADVDAAIAAHEYSLSTSLLPNFSSSSSSSSSPSTTPDNHNKTTITSSGREDSSYDVRLADEAYKSACAALAAGRSGVAVRSLLLAISSCPPDRGSALSKLRSLLSIATSKEQQQQKLKVSPS</sequence>
<dbReference type="Proteomes" id="UP001140949">
    <property type="component" value="Unassembled WGS sequence"/>
</dbReference>
<dbReference type="AlphaFoldDB" id="A0AAX6F3U2"/>
<accession>A0AAX6F3U2</accession>
<feature type="compositionally biased region" description="Basic residues" evidence="1">
    <location>
        <begin position="1"/>
        <end position="10"/>
    </location>
</feature>
<reference evidence="2" key="1">
    <citation type="journal article" date="2023" name="GigaByte">
        <title>Genome assembly of the bearded iris, Iris pallida Lam.</title>
        <authorList>
            <person name="Bruccoleri R.E."/>
            <person name="Oakeley E.J."/>
            <person name="Faust A.M.E."/>
            <person name="Altorfer M."/>
            <person name="Dessus-Babus S."/>
            <person name="Burckhardt D."/>
            <person name="Oertli M."/>
            <person name="Naumann U."/>
            <person name="Petersen F."/>
            <person name="Wong J."/>
        </authorList>
    </citation>
    <scope>NUCLEOTIDE SEQUENCE</scope>
    <source>
        <strain evidence="2">GSM-AAB239-AS_SAM_17_03QT</strain>
    </source>
</reference>
<evidence type="ECO:0000313" key="2">
    <source>
        <dbReference type="EMBL" id="KAJ6810829.1"/>
    </source>
</evidence>
<evidence type="ECO:0000313" key="3">
    <source>
        <dbReference type="EMBL" id="KAJ6846773.1"/>
    </source>
</evidence>
<keyword evidence="4" id="KW-1185">Reference proteome</keyword>
<feature type="compositionally biased region" description="Low complexity" evidence="1">
    <location>
        <begin position="43"/>
        <end position="59"/>
    </location>
</feature>
<feature type="region of interest" description="Disordered" evidence="1">
    <location>
        <begin position="43"/>
        <end position="76"/>
    </location>
</feature>
<proteinExistence type="predicted"/>
<comment type="caution">
    <text evidence="2">The sequence shown here is derived from an EMBL/GenBank/DDBJ whole genome shotgun (WGS) entry which is preliminary data.</text>
</comment>
<gene>
    <name evidence="2" type="ORF">M6B38_104870</name>
    <name evidence="3" type="ORF">M6B38_283200</name>
</gene>
<feature type="region of interest" description="Disordered" evidence="1">
    <location>
        <begin position="1"/>
        <end position="21"/>
    </location>
</feature>
<dbReference type="EMBL" id="JANAVB010032220">
    <property type="protein sequence ID" value="KAJ6810829.1"/>
    <property type="molecule type" value="Genomic_DNA"/>
</dbReference>
<dbReference type="EMBL" id="JANAVB010005597">
    <property type="protein sequence ID" value="KAJ6846773.1"/>
    <property type="molecule type" value="Genomic_DNA"/>
</dbReference>
<organism evidence="2 4">
    <name type="scientific">Iris pallida</name>
    <name type="common">Sweet iris</name>
    <dbReference type="NCBI Taxonomy" id="29817"/>
    <lineage>
        <taxon>Eukaryota</taxon>
        <taxon>Viridiplantae</taxon>
        <taxon>Streptophyta</taxon>
        <taxon>Embryophyta</taxon>
        <taxon>Tracheophyta</taxon>
        <taxon>Spermatophyta</taxon>
        <taxon>Magnoliopsida</taxon>
        <taxon>Liliopsida</taxon>
        <taxon>Asparagales</taxon>
        <taxon>Iridaceae</taxon>
        <taxon>Iridoideae</taxon>
        <taxon>Irideae</taxon>
        <taxon>Iris</taxon>
    </lineage>
</organism>
<protein>
    <submittedName>
        <fullName evidence="2">Annexin D4-like</fullName>
    </submittedName>
</protein>